<gene>
    <name evidence="1" type="ORF">Vadar_030562</name>
</gene>
<organism evidence="1 2">
    <name type="scientific">Vaccinium darrowii</name>
    <dbReference type="NCBI Taxonomy" id="229202"/>
    <lineage>
        <taxon>Eukaryota</taxon>
        <taxon>Viridiplantae</taxon>
        <taxon>Streptophyta</taxon>
        <taxon>Embryophyta</taxon>
        <taxon>Tracheophyta</taxon>
        <taxon>Spermatophyta</taxon>
        <taxon>Magnoliopsida</taxon>
        <taxon>eudicotyledons</taxon>
        <taxon>Gunneridae</taxon>
        <taxon>Pentapetalae</taxon>
        <taxon>asterids</taxon>
        <taxon>Ericales</taxon>
        <taxon>Ericaceae</taxon>
        <taxon>Vaccinioideae</taxon>
        <taxon>Vaccinieae</taxon>
        <taxon>Vaccinium</taxon>
    </lineage>
</organism>
<comment type="caution">
    <text evidence="1">The sequence shown here is derived from an EMBL/GenBank/DDBJ whole genome shotgun (WGS) entry which is preliminary data.</text>
</comment>
<evidence type="ECO:0000313" key="2">
    <source>
        <dbReference type="Proteomes" id="UP000828048"/>
    </source>
</evidence>
<reference evidence="1 2" key="1">
    <citation type="journal article" date="2021" name="Hortic Res">
        <title>High-quality reference genome and annotation aids understanding of berry development for evergreen blueberry (Vaccinium darrowii).</title>
        <authorList>
            <person name="Yu J."/>
            <person name="Hulse-Kemp A.M."/>
            <person name="Babiker E."/>
            <person name="Staton M."/>
        </authorList>
    </citation>
    <scope>NUCLEOTIDE SEQUENCE [LARGE SCALE GENOMIC DNA]</scope>
    <source>
        <strain evidence="2">cv. NJ 8807/NJ 8810</strain>
        <tissue evidence="1">Young leaf</tissue>
    </source>
</reference>
<keyword evidence="2" id="KW-1185">Reference proteome</keyword>
<name>A0ACB7YBH6_9ERIC</name>
<accession>A0ACB7YBH6</accession>
<protein>
    <submittedName>
        <fullName evidence="1">Uncharacterized protein</fullName>
    </submittedName>
</protein>
<evidence type="ECO:0000313" key="1">
    <source>
        <dbReference type="EMBL" id="KAH7850294.1"/>
    </source>
</evidence>
<sequence length="322" mass="35625">MALVRHLCFPTSSQFSPQQLLQFSQTNPLSSLPKASQFHTNHFPHLSSLSLSTSPFPLSLTLPIKTQKPSNPFIISAASSSATQSQAVIETPELAESTQSQLAEEEEIDETSRTRVLAQNLPWTSTADDIRPLFERYGTVVDIEFSMYNKKSNRNRGLAFVTMGSHEEALAALNNLESSEFEGRTLKLIWAKPKKEKPKPVAEKPKPAPVHNLFVANLSYQARAKDLKEFFNSENGNAVSAEVIFHDNPRRPAGYGFVSFYTKQEAEAALSAFQGKVFMGRSIRVALSKKFLRQGTKADILLESASTTLSPNTEQSEEADTA</sequence>
<proteinExistence type="predicted"/>
<dbReference type="EMBL" id="CM037157">
    <property type="protein sequence ID" value="KAH7850294.1"/>
    <property type="molecule type" value="Genomic_DNA"/>
</dbReference>
<dbReference type="Proteomes" id="UP000828048">
    <property type="component" value="Chromosome 7"/>
</dbReference>